<dbReference type="AlphaFoldDB" id="A0A1G7ZHV2"/>
<accession>A0A1G7ZHV2</accession>
<protein>
    <submittedName>
        <fullName evidence="1">Uncharacterized protein</fullName>
    </submittedName>
</protein>
<organism evidence="1 2">
    <name type="scientific">Pelagibacterium luteolum</name>
    <dbReference type="NCBI Taxonomy" id="440168"/>
    <lineage>
        <taxon>Bacteria</taxon>
        <taxon>Pseudomonadati</taxon>
        <taxon>Pseudomonadota</taxon>
        <taxon>Alphaproteobacteria</taxon>
        <taxon>Hyphomicrobiales</taxon>
        <taxon>Devosiaceae</taxon>
        <taxon>Pelagibacterium</taxon>
    </lineage>
</organism>
<name>A0A1G7ZHV2_9HYPH</name>
<keyword evidence="2" id="KW-1185">Reference proteome</keyword>
<dbReference type="OrthoDB" id="8090584at2"/>
<reference evidence="1 2" key="1">
    <citation type="submission" date="2016-10" db="EMBL/GenBank/DDBJ databases">
        <authorList>
            <person name="de Groot N.N."/>
        </authorList>
    </citation>
    <scope>NUCLEOTIDE SEQUENCE [LARGE SCALE GENOMIC DNA]</scope>
    <source>
        <strain evidence="1 2">CGMCC 1.10267</strain>
    </source>
</reference>
<dbReference type="EMBL" id="FNCS01000020">
    <property type="protein sequence ID" value="SDH08351.1"/>
    <property type="molecule type" value="Genomic_DNA"/>
</dbReference>
<sequence>MAKHAHTPAEYSAADVAAIRALHEGVANEGQQRRAMEWIIRNACGMYDLSYRPGGQDGDRATAFAEGRRFAGLQIAKMLTPEVLKAVSRGDAASSDSKTRQE</sequence>
<dbReference type="STRING" id="440168.SAMN04487974_12031"/>
<dbReference type="RefSeq" id="WP_090598954.1">
    <property type="nucleotide sequence ID" value="NZ_FNCS01000020.1"/>
</dbReference>
<evidence type="ECO:0000313" key="1">
    <source>
        <dbReference type="EMBL" id="SDH08351.1"/>
    </source>
</evidence>
<dbReference type="Proteomes" id="UP000199495">
    <property type="component" value="Unassembled WGS sequence"/>
</dbReference>
<evidence type="ECO:0000313" key="2">
    <source>
        <dbReference type="Proteomes" id="UP000199495"/>
    </source>
</evidence>
<proteinExistence type="predicted"/>
<gene>
    <name evidence="1" type="ORF">SAMN04487974_12031</name>
</gene>